<evidence type="ECO:0000313" key="2">
    <source>
        <dbReference type="Proteomes" id="UP000277204"/>
    </source>
</evidence>
<accession>A0A183MH43</accession>
<evidence type="ECO:0000313" key="1">
    <source>
        <dbReference type="EMBL" id="VDP18117.1"/>
    </source>
</evidence>
<organism evidence="1 2">
    <name type="scientific">Schistosoma margrebowiei</name>
    <dbReference type="NCBI Taxonomy" id="48269"/>
    <lineage>
        <taxon>Eukaryota</taxon>
        <taxon>Metazoa</taxon>
        <taxon>Spiralia</taxon>
        <taxon>Lophotrochozoa</taxon>
        <taxon>Platyhelminthes</taxon>
        <taxon>Trematoda</taxon>
        <taxon>Digenea</taxon>
        <taxon>Strigeidida</taxon>
        <taxon>Schistosomatoidea</taxon>
        <taxon>Schistosomatidae</taxon>
        <taxon>Schistosoma</taxon>
    </lineage>
</organism>
<keyword evidence="2" id="KW-1185">Reference proteome</keyword>
<protein>
    <submittedName>
        <fullName evidence="1">Uncharacterized protein</fullName>
    </submittedName>
</protein>
<feature type="non-terminal residue" evidence="1">
    <location>
        <position position="1"/>
    </location>
</feature>
<gene>
    <name evidence="1" type="ORF">SMRZ_LOCUS15368</name>
</gene>
<proteinExistence type="predicted"/>
<sequence>CLLTKNNTKFKTTDLYTSKYYLNDKKNRNFLVEYSTTTTTTTTTTTNNNNNNNNT</sequence>
<reference evidence="1 2" key="1">
    <citation type="submission" date="2018-11" db="EMBL/GenBank/DDBJ databases">
        <authorList>
            <consortium name="Pathogen Informatics"/>
        </authorList>
    </citation>
    <scope>NUCLEOTIDE SEQUENCE [LARGE SCALE GENOMIC DNA]</scope>
    <source>
        <strain evidence="1 2">Zambia</strain>
    </source>
</reference>
<dbReference type="EMBL" id="UZAI01016923">
    <property type="protein sequence ID" value="VDP18117.1"/>
    <property type="molecule type" value="Genomic_DNA"/>
</dbReference>
<dbReference type="AlphaFoldDB" id="A0A183MH43"/>
<dbReference type="Proteomes" id="UP000277204">
    <property type="component" value="Unassembled WGS sequence"/>
</dbReference>
<name>A0A183MH43_9TREM</name>